<feature type="compositionally biased region" description="Polar residues" evidence="1">
    <location>
        <begin position="85"/>
        <end position="101"/>
    </location>
</feature>
<dbReference type="InterPro" id="IPR055093">
    <property type="entry name" value="EPS8_2nd"/>
</dbReference>
<dbReference type="InterPro" id="IPR013625">
    <property type="entry name" value="PTB"/>
</dbReference>
<organism evidence="3 4">
    <name type="scientific">Stichopus japonicus</name>
    <name type="common">Sea cucumber</name>
    <dbReference type="NCBI Taxonomy" id="307972"/>
    <lineage>
        <taxon>Eukaryota</taxon>
        <taxon>Metazoa</taxon>
        <taxon>Echinodermata</taxon>
        <taxon>Eleutherozoa</taxon>
        <taxon>Echinozoa</taxon>
        <taxon>Holothuroidea</taxon>
        <taxon>Aspidochirotacea</taxon>
        <taxon>Aspidochirotida</taxon>
        <taxon>Stichopodidae</taxon>
        <taxon>Apostichopus</taxon>
    </lineage>
</organism>
<feature type="compositionally biased region" description="Polar residues" evidence="1">
    <location>
        <begin position="120"/>
        <end position="141"/>
    </location>
</feature>
<dbReference type="GO" id="GO:0007266">
    <property type="term" value="P:Rho protein signal transduction"/>
    <property type="evidence" value="ECO:0007669"/>
    <property type="project" value="TreeGrafter"/>
</dbReference>
<dbReference type="STRING" id="307972.A0A2G8JKU1"/>
<dbReference type="PANTHER" id="PTHR12287:SF23">
    <property type="entry name" value="AROUSER, ISOFORM A-RELATED"/>
    <property type="match status" value="1"/>
</dbReference>
<reference evidence="3 4" key="1">
    <citation type="journal article" date="2017" name="PLoS Biol.">
        <title>The sea cucumber genome provides insights into morphological evolution and visceral regeneration.</title>
        <authorList>
            <person name="Zhang X."/>
            <person name="Sun L."/>
            <person name="Yuan J."/>
            <person name="Sun Y."/>
            <person name="Gao Y."/>
            <person name="Zhang L."/>
            <person name="Li S."/>
            <person name="Dai H."/>
            <person name="Hamel J.F."/>
            <person name="Liu C."/>
            <person name="Yu Y."/>
            <person name="Liu S."/>
            <person name="Lin W."/>
            <person name="Guo K."/>
            <person name="Jin S."/>
            <person name="Xu P."/>
            <person name="Storey K.B."/>
            <person name="Huan P."/>
            <person name="Zhang T."/>
            <person name="Zhou Y."/>
            <person name="Zhang J."/>
            <person name="Lin C."/>
            <person name="Li X."/>
            <person name="Xing L."/>
            <person name="Huo D."/>
            <person name="Sun M."/>
            <person name="Wang L."/>
            <person name="Mercier A."/>
            <person name="Li F."/>
            <person name="Yang H."/>
            <person name="Xiang J."/>
        </authorList>
    </citation>
    <scope>NUCLEOTIDE SEQUENCE [LARGE SCALE GENOMIC DNA]</scope>
    <source>
        <strain evidence="3">Shaxun</strain>
        <tissue evidence="3">Muscle</tissue>
    </source>
</reference>
<dbReference type="SUPFAM" id="SSF50729">
    <property type="entry name" value="PH domain-like"/>
    <property type="match status" value="1"/>
</dbReference>
<evidence type="ECO:0000259" key="2">
    <source>
        <dbReference type="SMART" id="SM00462"/>
    </source>
</evidence>
<sequence>MPGHTGAYGREYHQEAPYTNNNYQHGAPHAPMGYPAKDYGQVNGHDRLASSFNGGSAGNPQGYYGGSPHRPSNGISHPPDGYGRGNQNHRNSSYVPTNGANGPQFDAGLGPSRKQRPKSQGHQNGSNGKISGQGDINTDYFSHSSQTTRSQSSAGKSAGSADRQYHVMHLTTLIMDRKEGIINMDDAMRKLRLMDAKGKIWAQEATMQIFEKDIRLVDNYTQDTIETLPLADLTMVHAEPNKTQYKNLILLVFQFSNKKPPEIFFFSCENTPGQEVVQQVKRAVDSAAGKKKKKKSPPSSGRSSENGIVVPPPPQEPAPLPPDSHVKEKVALYAAAYAAAQEKSYWQSLYKLAFNQRSVESHLCVTRCRRHPWGLVPCSVQSYDWWSCHATHTPSSSIPKPDRGDSIEALALRTERDVELLNKCFDEIEFFIQRLQKAAEAYVELNNKRQTRKHPHREPGDGLLLTRSKPPSDADYISCYQMFKYSLNLLAKLKNHIHDPNAPELVHFLFIPLKLVVEGSQGPNMARSVESPLLTPQAVDLLNNCLTSREADLWKSLGLAWNVPSTEWPKDKPIARFVPQFRDGWTPPPVPAVEQVTPEINKKLAERAGMAAQAAEAAAKHEARRSIAMDMVN</sequence>
<dbReference type="GO" id="GO:0003779">
    <property type="term" value="F:actin binding"/>
    <property type="evidence" value="ECO:0007669"/>
    <property type="project" value="TreeGrafter"/>
</dbReference>
<dbReference type="Proteomes" id="UP000230750">
    <property type="component" value="Unassembled WGS sequence"/>
</dbReference>
<dbReference type="EMBL" id="MRZV01001692">
    <property type="protein sequence ID" value="PIK36353.1"/>
    <property type="molecule type" value="Genomic_DNA"/>
</dbReference>
<dbReference type="GO" id="GO:0005886">
    <property type="term" value="C:plasma membrane"/>
    <property type="evidence" value="ECO:0007669"/>
    <property type="project" value="TreeGrafter"/>
</dbReference>
<dbReference type="AlphaFoldDB" id="A0A2G8JKU1"/>
<dbReference type="Pfam" id="PF22975">
    <property type="entry name" value="EPS8_2nd"/>
    <property type="match status" value="1"/>
</dbReference>
<evidence type="ECO:0000313" key="4">
    <source>
        <dbReference type="Proteomes" id="UP000230750"/>
    </source>
</evidence>
<dbReference type="InterPro" id="IPR006020">
    <property type="entry name" value="PTB/PI_dom"/>
</dbReference>
<dbReference type="Gene3D" id="2.30.29.30">
    <property type="entry name" value="Pleckstrin-homology domain (PH domain)/Phosphotyrosine-binding domain (PTB)"/>
    <property type="match status" value="1"/>
</dbReference>
<keyword evidence="4" id="KW-1185">Reference proteome</keyword>
<dbReference type="InterPro" id="IPR011993">
    <property type="entry name" value="PH-like_dom_sf"/>
</dbReference>
<gene>
    <name evidence="3" type="ORF">BSL78_26818</name>
</gene>
<accession>A0A2G8JKU1</accession>
<dbReference type="OrthoDB" id="4680325at2759"/>
<feature type="compositionally biased region" description="Low complexity" evidence="1">
    <location>
        <begin position="142"/>
        <end position="161"/>
    </location>
</feature>
<feature type="compositionally biased region" description="Pro residues" evidence="1">
    <location>
        <begin position="310"/>
        <end position="322"/>
    </location>
</feature>
<protein>
    <submittedName>
        <fullName evidence="3">Putative epidermal growth factor receptor kinase substrate 8</fullName>
    </submittedName>
</protein>
<dbReference type="GO" id="GO:0035023">
    <property type="term" value="P:regulation of Rho protein signal transduction"/>
    <property type="evidence" value="ECO:0007669"/>
    <property type="project" value="TreeGrafter"/>
</dbReference>
<dbReference type="PANTHER" id="PTHR12287">
    <property type="entry name" value="EPIDERMAL GROWTH FACTOR RECEPTOR KINASE SUBSTRATE EPS8-RELATED PROTEIN"/>
    <property type="match status" value="1"/>
</dbReference>
<keyword evidence="3" id="KW-0808">Transferase</keyword>
<dbReference type="Pfam" id="PF08416">
    <property type="entry name" value="PTB"/>
    <property type="match status" value="1"/>
</dbReference>
<dbReference type="GO" id="GO:0016301">
    <property type="term" value="F:kinase activity"/>
    <property type="evidence" value="ECO:0007669"/>
    <property type="project" value="UniProtKB-KW"/>
</dbReference>
<proteinExistence type="predicted"/>
<dbReference type="SMART" id="SM00462">
    <property type="entry name" value="PTB"/>
    <property type="match status" value="1"/>
</dbReference>
<dbReference type="InterPro" id="IPR039801">
    <property type="entry name" value="EPS8-like"/>
</dbReference>
<name>A0A2G8JKU1_STIJA</name>
<feature type="region of interest" description="Disordered" evidence="1">
    <location>
        <begin position="1"/>
        <end position="161"/>
    </location>
</feature>
<feature type="region of interest" description="Disordered" evidence="1">
    <location>
        <begin position="283"/>
        <end position="324"/>
    </location>
</feature>
<evidence type="ECO:0000256" key="1">
    <source>
        <dbReference type="SAM" id="MobiDB-lite"/>
    </source>
</evidence>
<comment type="caution">
    <text evidence="3">The sequence shown here is derived from an EMBL/GenBank/DDBJ whole genome shotgun (WGS) entry which is preliminary data.</text>
</comment>
<keyword evidence="3" id="KW-0418">Kinase</keyword>
<evidence type="ECO:0000313" key="3">
    <source>
        <dbReference type="EMBL" id="PIK36353.1"/>
    </source>
</evidence>
<feature type="domain" description="PID" evidence="2">
    <location>
        <begin position="160"/>
        <end position="297"/>
    </location>
</feature>
<keyword evidence="3" id="KW-0675">Receptor</keyword>